<reference evidence="1 2" key="1">
    <citation type="submission" date="2020-12" db="EMBL/GenBank/DDBJ databases">
        <title>FDA dAtabase for Regulatory Grade micrObial Sequences (FDA-ARGOS): Supporting development and validation of Infectious Disease Dx tests.</title>
        <authorList>
            <person name="Sproer C."/>
            <person name="Gronow S."/>
            <person name="Severitt S."/>
            <person name="Schroder I."/>
            <person name="Tallon L."/>
            <person name="Sadzewicz L."/>
            <person name="Zhao X."/>
            <person name="Boylan J."/>
            <person name="Ott S."/>
            <person name="Bowen H."/>
            <person name="Vavikolanu K."/>
            <person name="Mehta A."/>
            <person name="Aluvathingal J."/>
            <person name="Nadendla S."/>
            <person name="Lowell S."/>
            <person name="Myers T."/>
            <person name="Yan Y."/>
            <person name="Sichtig H."/>
        </authorList>
    </citation>
    <scope>NUCLEOTIDE SEQUENCE [LARGE SCALE GENOMIC DNA]</scope>
    <source>
        <strain evidence="1 2">FDAARGOS_881</strain>
        <plasmid evidence="1 2">unnamed1</plasmid>
    </source>
</reference>
<dbReference type="AlphaFoldDB" id="A0A7T3E885"/>
<geneLocation type="plasmid" evidence="1 2">
    <name>unnamed1</name>
</geneLocation>
<evidence type="ECO:0000313" key="2">
    <source>
        <dbReference type="Proteomes" id="UP000594836"/>
    </source>
</evidence>
<evidence type="ECO:0000313" key="1">
    <source>
        <dbReference type="EMBL" id="QPT11219.1"/>
    </source>
</evidence>
<dbReference type="RefSeq" id="WP_084281033.1">
    <property type="nucleotide sequence ID" value="NZ_CP065714.1"/>
</dbReference>
<sequence>MAALLMCDAASRANLPSDLTVSLVERYTDGVALSDGLIQGIRFELVEGRPSFRIGVRPNERADVIVEITAAAARHLNILRSNDPAYAAARARYLETGEMRVEGDPSRLGDWLAAVHDPIVERTR</sequence>
<dbReference type="EMBL" id="CP065714">
    <property type="protein sequence ID" value="QPT11219.1"/>
    <property type="molecule type" value="Genomic_DNA"/>
</dbReference>
<protein>
    <recommendedName>
        <fullName evidence="3">SCP2 domain-containing protein</fullName>
    </recommendedName>
</protein>
<dbReference type="Proteomes" id="UP000594836">
    <property type="component" value="Plasmid unnamed1"/>
</dbReference>
<evidence type="ECO:0008006" key="3">
    <source>
        <dbReference type="Google" id="ProtNLM"/>
    </source>
</evidence>
<name>A0A7T3E885_SPHPI</name>
<keyword evidence="1" id="KW-0614">Plasmid</keyword>
<gene>
    <name evidence="1" type="ORF">I6G38_20175</name>
</gene>
<proteinExistence type="predicted"/>
<organism evidence="1 2">
    <name type="scientific">Sphingomonas paucimobilis</name>
    <name type="common">Pseudomonas paucimobilis</name>
    <dbReference type="NCBI Taxonomy" id="13689"/>
    <lineage>
        <taxon>Bacteria</taxon>
        <taxon>Pseudomonadati</taxon>
        <taxon>Pseudomonadota</taxon>
        <taxon>Alphaproteobacteria</taxon>
        <taxon>Sphingomonadales</taxon>
        <taxon>Sphingomonadaceae</taxon>
        <taxon>Sphingomonas</taxon>
    </lineage>
</organism>
<accession>A0A7T3E885</accession>